<evidence type="ECO:0000313" key="1">
    <source>
        <dbReference type="EMBL" id="SET85633.1"/>
    </source>
</evidence>
<dbReference type="EMBL" id="FOIN01000056">
    <property type="protein sequence ID" value="SET85633.1"/>
    <property type="molecule type" value="Genomic_DNA"/>
</dbReference>
<dbReference type="GeneID" id="78289535"/>
<dbReference type="Proteomes" id="UP000198558">
    <property type="component" value="Unassembled WGS sequence"/>
</dbReference>
<name>A0A1I0HNJ1_9FIRM</name>
<dbReference type="AlphaFoldDB" id="A0A1I0HNJ1"/>
<keyword evidence="2" id="KW-1185">Reference proteome</keyword>
<dbReference type="OrthoDB" id="2004745at2"/>
<dbReference type="RefSeq" id="WP_092356707.1">
    <property type="nucleotide sequence ID" value="NZ_CANTIP010000067.1"/>
</dbReference>
<evidence type="ECO:0000313" key="2">
    <source>
        <dbReference type="Proteomes" id="UP000198558"/>
    </source>
</evidence>
<accession>A0A1I0HNJ1</accession>
<gene>
    <name evidence="1" type="ORF">SAMN04489758_1563</name>
</gene>
<protein>
    <submittedName>
        <fullName evidence="1">Uncharacterized protein</fullName>
    </submittedName>
</protein>
<sequence length="183" mass="21377">MNAINALGLKLDVNDWNKSDQLPLYILNNFSIQKATLNDIDCLSLTPHEELPILSVLKKQIAIIKNIENIPVFLNLNTISHFRKQNLLENKIPFILKDKMVYLPFMATLLTDEQCEENTKIEKLTLSAQLLFTWILYQSTDEFYINEALDTINVSNMTLTRAYRQLCATKLRQRRIKLETIRY</sequence>
<organism evidence="1 2">
    <name type="scientific">Thomasclavelia cocleata</name>
    <dbReference type="NCBI Taxonomy" id="69824"/>
    <lineage>
        <taxon>Bacteria</taxon>
        <taxon>Bacillati</taxon>
        <taxon>Bacillota</taxon>
        <taxon>Erysipelotrichia</taxon>
        <taxon>Erysipelotrichales</taxon>
        <taxon>Coprobacillaceae</taxon>
        <taxon>Thomasclavelia</taxon>
    </lineage>
</organism>
<reference evidence="2" key="1">
    <citation type="submission" date="2016-10" db="EMBL/GenBank/DDBJ databases">
        <authorList>
            <person name="Varghese N."/>
            <person name="Submissions S."/>
        </authorList>
    </citation>
    <scope>NUCLEOTIDE SEQUENCE [LARGE SCALE GENOMIC DNA]</scope>
    <source>
        <strain evidence="2">DSM 1551</strain>
    </source>
</reference>
<proteinExistence type="predicted"/>